<dbReference type="GO" id="GO:0030288">
    <property type="term" value="C:outer membrane-bounded periplasmic space"/>
    <property type="evidence" value="ECO:0007669"/>
    <property type="project" value="InterPro"/>
</dbReference>
<comment type="function">
    <text evidence="7">Chaperone involved in the correct folding and assembly of outer membrane proteins. Recognizes specific patterns of aromatic residues and the orientation of their side chains, which are found more frequently in integral outer membrane proteins. May act in both early periplasmic and late outer membrane-associated steps of protein maturation.</text>
</comment>
<dbReference type="GO" id="GO:0042277">
    <property type="term" value="F:peptide binding"/>
    <property type="evidence" value="ECO:0007669"/>
    <property type="project" value="InterPro"/>
</dbReference>
<dbReference type="InterPro" id="IPR027304">
    <property type="entry name" value="Trigger_fact/SurA_dom_sf"/>
</dbReference>
<feature type="domain" description="PpiC" evidence="8">
    <location>
        <begin position="197"/>
        <end position="298"/>
    </location>
</feature>
<dbReference type="InterPro" id="IPR015391">
    <property type="entry name" value="SurA_N"/>
</dbReference>
<dbReference type="AlphaFoldDB" id="A0A8J3F5G3"/>
<evidence type="ECO:0000256" key="5">
    <source>
        <dbReference type="ARBA" id="ARBA00023186"/>
    </source>
</evidence>
<gene>
    <name evidence="7 9" type="primary">surA</name>
    <name evidence="9" type="ORF">GCM10011430_26760</name>
</gene>
<evidence type="ECO:0000313" key="10">
    <source>
        <dbReference type="Proteomes" id="UP000627205"/>
    </source>
</evidence>
<dbReference type="InterPro" id="IPR000297">
    <property type="entry name" value="PPIase_PpiC"/>
</dbReference>
<keyword evidence="4 7" id="KW-0697">Rotamase</keyword>
<comment type="catalytic activity">
    <reaction evidence="7">
        <text>[protein]-peptidylproline (omega=180) = [protein]-peptidylproline (omega=0)</text>
        <dbReference type="Rhea" id="RHEA:16237"/>
        <dbReference type="Rhea" id="RHEA-COMP:10747"/>
        <dbReference type="Rhea" id="RHEA-COMP:10748"/>
        <dbReference type="ChEBI" id="CHEBI:83833"/>
        <dbReference type="ChEBI" id="CHEBI:83834"/>
        <dbReference type="EC" id="5.2.1.8"/>
    </reaction>
</comment>
<evidence type="ECO:0000256" key="6">
    <source>
        <dbReference type="ARBA" id="ARBA00023235"/>
    </source>
</evidence>
<dbReference type="GO" id="GO:0050821">
    <property type="term" value="P:protein stabilization"/>
    <property type="evidence" value="ECO:0007669"/>
    <property type="project" value="InterPro"/>
</dbReference>
<dbReference type="Pfam" id="PF13616">
    <property type="entry name" value="Rotamase_3"/>
    <property type="match status" value="1"/>
</dbReference>
<reference evidence="9" key="2">
    <citation type="submission" date="2020-09" db="EMBL/GenBank/DDBJ databases">
        <authorList>
            <person name="Sun Q."/>
            <person name="Sedlacek I."/>
        </authorList>
    </citation>
    <scope>NUCLEOTIDE SEQUENCE</scope>
    <source>
        <strain evidence="9">CCM 7664</strain>
    </source>
</reference>
<keyword evidence="5 7" id="KW-0143">Chaperone</keyword>
<keyword evidence="6 7" id="KW-0413">Isomerase</keyword>
<dbReference type="Pfam" id="PF09312">
    <property type="entry name" value="SurA_N"/>
    <property type="match status" value="1"/>
</dbReference>
<dbReference type="RefSeq" id="WP_188422620.1">
    <property type="nucleotide sequence ID" value="NZ_BMDP01000004.1"/>
</dbReference>
<comment type="caution">
    <text evidence="9">The sequence shown here is derived from an EMBL/GenBank/DDBJ whole genome shotgun (WGS) entry which is preliminary data.</text>
</comment>
<dbReference type="PROSITE" id="PS51257">
    <property type="entry name" value="PROKAR_LIPOPROTEIN"/>
    <property type="match status" value="1"/>
</dbReference>
<comment type="subcellular location">
    <subcellularLocation>
        <location evidence="7">Periplasm</location>
    </subcellularLocation>
    <text evidence="7">Is capable of associating with the outer membrane.</text>
</comment>
<proteinExistence type="inferred from homology"/>
<protein>
    <recommendedName>
        <fullName evidence="7">Chaperone SurA</fullName>
    </recommendedName>
    <alternativeName>
        <fullName evidence="7">Peptidyl-prolyl cis-trans isomerase SurA</fullName>
        <shortName evidence="7">PPIase SurA</shortName>
        <ecNumber evidence="7">5.2.1.8</ecNumber>
    </alternativeName>
    <alternativeName>
        <fullName evidence="7">Rotamase SurA</fullName>
    </alternativeName>
</protein>
<dbReference type="InterPro" id="IPR050280">
    <property type="entry name" value="OMP_Chaperone_SurA"/>
</dbReference>
<evidence type="ECO:0000256" key="7">
    <source>
        <dbReference type="HAMAP-Rule" id="MF_01183"/>
    </source>
</evidence>
<evidence type="ECO:0000313" key="9">
    <source>
        <dbReference type="EMBL" id="GGI55502.1"/>
    </source>
</evidence>
<dbReference type="Gene3D" id="3.10.50.40">
    <property type="match status" value="2"/>
</dbReference>
<dbReference type="EC" id="5.2.1.8" evidence="7"/>
<feature type="chain" id="PRO_5035346826" description="Chaperone SurA" evidence="7">
    <location>
        <begin position="37"/>
        <end position="466"/>
    </location>
</feature>
<dbReference type="Pfam" id="PF00639">
    <property type="entry name" value="Rotamase"/>
    <property type="match status" value="1"/>
</dbReference>
<dbReference type="InterPro" id="IPR046357">
    <property type="entry name" value="PPIase_dom_sf"/>
</dbReference>
<evidence type="ECO:0000259" key="8">
    <source>
        <dbReference type="PROSITE" id="PS50198"/>
    </source>
</evidence>
<keyword evidence="1 7" id="KW-0732">Signal</keyword>
<dbReference type="GO" id="GO:0051082">
    <property type="term" value="F:unfolded protein binding"/>
    <property type="evidence" value="ECO:0007669"/>
    <property type="project" value="UniProtKB-UniRule"/>
</dbReference>
<dbReference type="PROSITE" id="PS50198">
    <property type="entry name" value="PPIC_PPIASE_2"/>
    <property type="match status" value="2"/>
</dbReference>
<feature type="domain" description="PpiC" evidence="8">
    <location>
        <begin position="319"/>
        <end position="418"/>
    </location>
</feature>
<evidence type="ECO:0000256" key="4">
    <source>
        <dbReference type="ARBA" id="ARBA00023110"/>
    </source>
</evidence>
<dbReference type="InterPro" id="IPR023034">
    <property type="entry name" value="PPIase_SurA"/>
</dbReference>
<keyword evidence="3 7" id="KW-0574">Periplasm</keyword>
<evidence type="ECO:0000256" key="2">
    <source>
        <dbReference type="ARBA" id="ARBA00022737"/>
    </source>
</evidence>
<dbReference type="GO" id="GO:0003755">
    <property type="term" value="F:peptidyl-prolyl cis-trans isomerase activity"/>
    <property type="evidence" value="ECO:0007669"/>
    <property type="project" value="UniProtKB-UniRule"/>
</dbReference>
<dbReference type="EMBL" id="BMDP01000004">
    <property type="protein sequence ID" value="GGI55502.1"/>
    <property type="molecule type" value="Genomic_DNA"/>
</dbReference>
<dbReference type="Proteomes" id="UP000627205">
    <property type="component" value="Unassembled WGS sequence"/>
</dbReference>
<dbReference type="GO" id="GO:0043165">
    <property type="term" value="P:Gram-negative-bacterium-type cell outer membrane assembly"/>
    <property type="evidence" value="ECO:0007669"/>
    <property type="project" value="InterPro"/>
</dbReference>
<feature type="signal peptide" evidence="7">
    <location>
        <begin position="1"/>
        <end position="36"/>
    </location>
</feature>
<dbReference type="PANTHER" id="PTHR47637">
    <property type="entry name" value="CHAPERONE SURA"/>
    <property type="match status" value="1"/>
</dbReference>
<dbReference type="GO" id="GO:0006457">
    <property type="term" value="P:protein folding"/>
    <property type="evidence" value="ECO:0007669"/>
    <property type="project" value="UniProtKB-UniRule"/>
</dbReference>
<sequence precursor="true">MRTFDPMTRIQNYLSCSCQLLAAAILACCLPLLAHAQDAGKPAARQQPRLSDSILVVVNSDVITRQEFLRRLKVIEDRLKSQGGQMPPPEQLHRQLLERMILERAQLQRAKERGIKIDDAMLDRAVARIADQNRMTMTEFRQRLEQDGMQYSAFREDIRNEMMMQRLREVEVDNKIQVSDAEIDAYLAAHSATTSAPQELDIAQILIRVPENATIEQQAASKKRVDEVLAQLNAGTDFSNLAAAYSDAPDGATGGDLGWRSEDRLPQLFVDAVKNVQQGQVAPVVKSGNGFHILKLVGRRTASVLRGGQDDPAAAPVSVQQTHAAHILIKVNQVVSASDAQRKLLDIKQRIENHAATFEEMARLYSNDASAAKGGDLGWIYPGDTVPEFERAMDALPIGQLSDPIESPFGYHLILVKERKIDDVSQERKRAAARQAIRAQKLEGAVQDWLRQVRDEAYVEYRLNDQ</sequence>
<evidence type="ECO:0000256" key="3">
    <source>
        <dbReference type="ARBA" id="ARBA00022764"/>
    </source>
</evidence>
<dbReference type="Gene3D" id="1.10.4030.10">
    <property type="entry name" value="Porin chaperone SurA, peptide-binding domain"/>
    <property type="match status" value="1"/>
</dbReference>
<dbReference type="SUPFAM" id="SSF54534">
    <property type="entry name" value="FKBP-like"/>
    <property type="match status" value="2"/>
</dbReference>
<dbReference type="SUPFAM" id="SSF109998">
    <property type="entry name" value="Triger factor/SurA peptide-binding domain-like"/>
    <property type="match status" value="1"/>
</dbReference>
<name>A0A8J3F5G3_9BURK</name>
<organism evidence="9 10">
    <name type="scientific">Oxalicibacterium solurbis</name>
    <dbReference type="NCBI Taxonomy" id="69280"/>
    <lineage>
        <taxon>Bacteria</taxon>
        <taxon>Pseudomonadati</taxon>
        <taxon>Pseudomonadota</taxon>
        <taxon>Betaproteobacteria</taxon>
        <taxon>Burkholderiales</taxon>
        <taxon>Oxalobacteraceae</taxon>
        <taxon>Oxalicibacterium</taxon>
    </lineage>
</organism>
<keyword evidence="2 7" id="KW-0677">Repeat</keyword>
<accession>A0A8J3F5G3</accession>
<dbReference type="HAMAP" id="MF_01183">
    <property type="entry name" value="Chaperone_SurA"/>
    <property type="match status" value="1"/>
</dbReference>
<dbReference type="PANTHER" id="PTHR47637:SF1">
    <property type="entry name" value="CHAPERONE SURA"/>
    <property type="match status" value="1"/>
</dbReference>
<reference evidence="9" key="1">
    <citation type="journal article" date="2014" name="Int. J. Syst. Evol. Microbiol.">
        <title>Complete genome sequence of Corynebacterium casei LMG S-19264T (=DSM 44701T), isolated from a smear-ripened cheese.</title>
        <authorList>
            <consortium name="US DOE Joint Genome Institute (JGI-PGF)"/>
            <person name="Walter F."/>
            <person name="Albersmeier A."/>
            <person name="Kalinowski J."/>
            <person name="Ruckert C."/>
        </authorList>
    </citation>
    <scope>NUCLEOTIDE SEQUENCE</scope>
    <source>
        <strain evidence="9">CCM 7664</strain>
    </source>
</reference>
<comment type="domain">
    <text evidence="7">The PPIase activity resides only in the second parvulin domain. The N-terminal region and the C-terminal tail are necessary and sufficient for the chaperone activity of SurA. The PPIase activity is dispensable for SurA to function as a chaperone. The N-terminal region and the C-terminal tail are also required for porin recognition.</text>
</comment>
<keyword evidence="10" id="KW-1185">Reference proteome</keyword>
<evidence type="ECO:0000256" key="1">
    <source>
        <dbReference type="ARBA" id="ARBA00022729"/>
    </source>
</evidence>